<proteinExistence type="predicted"/>
<reference evidence="2" key="1">
    <citation type="journal article" date="2020" name="Stud. Mycol.">
        <title>101 Dothideomycetes genomes: a test case for predicting lifestyles and emergence of pathogens.</title>
        <authorList>
            <person name="Haridas S."/>
            <person name="Albert R."/>
            <person name="Binder M."/>
            <person name="Bloem J."/>
            <person name="Labutti K."/>
            <person name="Salamov A."/>
            <person name="Andreopoulos B."/>
            <person name="Baker S."/>
            <person name="Barry K."/>
            <person name="Bills G."/>
            <person name="Bluhm B."/>
            <person name="Cannon C."/>
            <person name="Castanera R."/>
            <person name="Culley D."/>
            <person name="Daum C."/>
            <person name="Ezra D."/>
            <person name="Gonzalez J."/>
            <person name="Henrissat B."/>
            <person name="Kuo A."/>
            <person name="Liang C."/>
            <person name="Lipzen A."/>
            <person name="Lutzoni F."/>
            <person name="Magnuson J."/>
            <person name="Mondo S."/>
            <person name="Nolan M."/>
            <person name="Ohm R."/>
            <person name="Pangilinan J."/>
            <person name="Park H.-J."/>
            <person name="Ramirez L."/>
            <person name="Alfaro M."/>
            <person name="Sun H."/>
            <person name="Tritt A."/>
            <person name="Yoshinaga Y."/>
            <person name="Zwiers L.-H."/>
            <person name="Turgeon B."/>
            <person name="Goodwin S."/>
            <person name="Spatafora J."/>
            <person name="Crous P."/>
            <person name="Grigoriev I."/>
        </authorList>
    </citation>
    <scope>NUCLEOTIDE SEQUENCE</scope>
    <source>
        <strain evidence="2">CBS 113389</strain>
    </source>
</reference>
<evidence type="ECO:0008006" key="4">
    <source>
        <dbReference type="Google" id="ProtNLM"/>
    </source>
</evidence>
<name>A0A6A6PLE8_9PEZI</name>
<accession>A0A6A6PLE8</accession>
<dbReference type="AlphaFoldDB" id="A0A6A6PLE8"/>
<evidence type="ECO:0000256" key="1">
    <source>
        <dbReference type="SAM" id="SignalP"/>
    </source>
</evidence>
<keyword evidence="1" id="KW-0732">Signal</keyword>
<gene>
    <name evidence="2" type="ORF">BDY17DRAFT_202331</name>
</gene>
<dbReference type="OrthoDB" id="5395704at2759"/>
<feature type="signal peptide" evidence="1">
    <location>
        <begin position="1"/>
        <end position="17"/>
    </location>
</feature>
<organism evidence="2 3">
    <name type="scientific">Neohortaea acidophila</name>
    <dbReference type="NCBI Taxonomy" id="245834"/>
    <lineage>
        <taxon>Eukaryota</taxon>
        <taxon>Fungi</taxon>
        <taxon>Dikarya</taxon>
        <taxon>Ascomycota</taxon>
        <taxon>Pezizomycotina</taxon>
        <taxon>Dothideomycetes</taxon>
        <taxon>Dothideomycetidae</taxon>
        <taxon>Mycosphaerellales</taxon>
        <taxon>Teratosphaeriaceae</taxon>
        <taxon>Neohortaea</taxon>
    </lineage>
</organism>
<dbReference type="Proteomes" id="UP000799767">
    <property type="component" value="Unassembled WGS sequence"/>
</dbReference>
<evidence type="ECO:0000313" key="2">
    <source>
        <dbReference type="EMBL" id="KAF2480908.1"/>
    </source>
</evidence>
<dbReference type="RefSeq" id="XP_033587478.1">
    <property type="nucleotide sequence ID" value="XM_033730113.1"/>
</dbReference>
<evidence type="ECO:0000313" key="3">
    <source>
        <dbReference type="Proteomes" id="UP000799767"/>
    </source>
</evidence>
<protein>
    <recommendedName>
        <fullName evidence="4">AA1-like domain-containing protein</fullName>
    </recommendedName>
</protein>
<keyword evidence="3" id="KW-1185">Reference proteome</keyword>
<sequence>MQFFIAALLAISTIVAAVPAPVPAPAPATVDTSAFEVSNLSIQKVQGTITISFSVHDPNPLTNATEVCKGSWSAGSNDYPKDTYSACGSAFAWNMQSFKSVRSFQLGLEHAYVDDAVGPPPMNWITNFGHGNVSSDLMSCKTKNGALSCLQNTPKPIRATIYASIA</sequence>
<dbReference type="GeneID" id="54471115"/>
<dbReference type="EMBL" id="MU001639">
    <property type="protein sequence ID" value="KAF2480908.1"/>
    <property type="molecule type" value="Genomic_DNA"/>
</dbReference>
<feature type="chain" id="PRO_5025417026" description="AA1-like domain-containing protein" evidence="1">
    <location>
        <begin position="18"/>
        <end position="166"/>
    </location>
</feature>